<sequence length="142" mass="15477">MQIQRSVETPAAPAAVFAYLSDFTTTNEWDPGTVRTTLLSGDGGAGTKYRNVSKFAGRETELTYEVIEHRPDSRYVIQGENKTVVARDTIDIEPAGTGSRVTYTADFEFRGVAKYAAPLLAPAFKKLGDEAEEGLRDALAKL</sequence>
<dbReference type="SUPFAM" id="SSF55961">
    <property type="entry name" value="Bet v1-like"/>
    <property type="match status" value="1"/>
</dbReference>
<accession>A0ABN2YEC2</accession>
<evidence type="ECO:0000313" key="2">
    <source>
        <dbReference type="Proteomes" id="UP001500575"/>
    </source>
</evidence>
<comment type="caution">
    <text evidence="1">The sequence shown here is derived from an EMBL/GenBank/DDBJ whole genome shotgun (WGS) entry which is preliminary data.</text>
</comment>
<proteinExistence type="predicted"/>
<gene>
    <name evidence="1" type="ORF">GCM10009843_21700</name>
</gene>
<dbReference type="Pfam" id="PF10604">
    <property type="entry name" value="Polyketide_cyc2"/>
    <property type="match status" value="1"/>
</dbReference>
<keyword evidence="2" id="KW-1185">Reference proteome</keyword>
<dbReference type="CDD" id="cd08865">
    <property type="entry name" value="SRPBCC_10"/>
    <property type="match status" value="1"/>
</dbReference>
<evidence type="ECO:0000313" key="1">
    <source>
        <dbReference type="EMBL" id="GAA2124737.1"/>
    </source>
</evidence>
<organism evidence="1 2">
    <name type="scientific">Nocardioides bigeumensis</name>
    <dbReference type="NCBI Taxonomy" id="433657"/>
    <lineage>
        <taxon>Bacteria</taxon>
        <taxon>Bacillati</taxon>
        <taxon>Actinomycetota</taxon>
        <taxon>Actinomycetes</taxon>
        <taxon>Propionibacteriales</taxon>
        <taxon>Nocardioidaceae</taxon>
        <taxon>Nocardioides</taxon>
    </lineage>
</organism>
<dbReference type="InterPro" id="IPR023393">
    <property type="entry name" value="START-like_dom_sf"/>
</dbReference>
<dbReference type="InterPro" id="IPR019587">
    <property type="entry name" value="Polyketide_cyclase/dehydratase"/>
</dbReference>
<protein>
    <submittedName>
        <fullName evidence="1">SRPBCC family protein</fullName>
    </submittedName>
</protein>
<dbReference type="EMBL" id="BAAAQQ010000011">
    <property type="protein sequence ID" value="GAA2124737.1"/>
    <property type="molecule type" value="Genomic_DNA"/>
</dbReference>
<dbReference type="Gene3D" id="3.30.530.20">
    <property type="match status" value="1"/>
</dbReference>
<dbReference type="Proteomes" id="UP001500575">
    <property type="component" value="Unassembled WGS sequence"/>
</dbReference>
<reference evidence="1 2" key="1">
    <citation type="journal article" date="2019" name="Int. J. Syst. Evol. Microbiol.">
        <title>The Global Catalogue of Microorganisms (GCM) 10K type strain sequencing project: providing services to taxonomists for standard genome sequencing and annotation.</title>
        <authorList>
            <consortium name="The Broad Institute Genomics Platform"/>
            <consortium name="The Broad Institute Genome Sequencing Center for Infectious Disease"/>
            <person name="Wu L."/>
            <person name="Ma J."/>
        </authorList>
    </citation>
    <scope>NUCLEOTIDE SEQUENCE [LARGE SCALE GENOMIC DNA]</scope>
    <source>
        <strain evidence="1 2">JCM 16021</strain>
    </source>
</reference>
<dbReference type="RefSeq" id="WP_344303735.1">
    <property type="nucleotide sequence ID" value="NZ_BAAAQQ010000011.1"/>
</dbReference>
<name>A0ABN2YEC2_9ACTN</name>